<reference evidence="2 3" key="1">
    <citation type="journal article" date="2019" name="Int. J. Syst. Evol. Microbiol.">
        <title>The Global Catalogue of Microorganisms (GCM) 10K type strain sequencing project: providing services to taxonomists for standard genome sequencing and annotation.</title>
        <authorList>
            <consortium name="The Broad Institute Genomics Platform"/>
            <consortium name="The Broad Institute Genome Sequencing Center for Infectious Disease"/>
            <person name="Wu L."/>
            <person name="Ma J."/>
        </authorList>
    </citation>
    <scope>NUCLEOTIDE SEQUENCE [LARGE SCALE GENOMIC DNA]</scope>
    <source>
        <strain evidence="2 3">CGMCC 1.12237</strain>
    </source>
</reference>
<dbReference type="SMART" id="SM00933">
    <property type="entry name" value="NurA"/>
    <property type="match status" value="1"/>
</dbReference>
<organism evidence="2 3">
    <name type="scientific">Salinirubrum litoreum</name>
    <dbReference type="NCBI Taxonomy" id="1126234"/>
    <lineage>
        <taxon>Archaea</taxon>
        <taxon>Methanobacteriati</taxon>
        <taxon>Methanobacteriota</taxon>
        <taxon>Stenosarchaea group</taxon>
        <taxon>Halobacteria</taxon>
        <taxon>Halobacteriales</taxon>
        <taxon>Haloferacaceae</taxon>
        <taxon>Salinirubrum</taxon>
    </lineage>
</organism>
<protein>
    <submittedName>
        <fullName evidence="2">DNA double-strand break repair nuclease NurA</fullName>
    </submittedName>
</protein>
<proteinExistence type="predicted"/>
<accession>A0ABD5RE66</accession>
<comment type="caution">
    <text evidence="2">The sequence shown here is derived from an EMBL/GenBank/DDBJ whole genome shotgun (WGS) entry which is preliminary data.</text>
</comment>
<keyword evidence="3" id="KW-1185">Reference proteome</keyword>
<evidence type="ECO:0000313" key="3">
    <source>
        <dbReference type="Proteomes" id="UP001596201"/>
    </source>
</evidence>
<feature type="domain" description="NurA" evidence="1">
    <location>
        <begin position="74"/>
        <end position="386"/>
    </location>
</feature>
<gene>
    <name evidence="2" type="ORF">ACFPJ5_15125</name>
</gene>
<dbReference type="InterPro" id="IPR018977">
    <property type="entry name" value="NurA_domain"/>
</dbReference>
<evidence type="ECO:0000313" key="2">
    <source>
        <dbReference type="EMBL" id="MFC5368261.1"/>
    </source>
</evidence>
<name>A0ABD5RE66_9EURY</name>
<dbReference type="EMBL" id="JBHSKX010000002">
    <property type="protein sequence ID" value="MFC5368261.1"/>
    <property type="molecule type" value="Genomic_DNA"/>
</dbReference>
<evidence type="ECO:0000259" key="1">
    <source>
        <dbReference type="SMART" id="SM00933"/>
    </source>
</evidence>
<dbReference type="Pfam" id="PF09376">
    <property type="entry name" value="NurA"/>
    <property type="match status" value="1"/>
</dbReference>
<dbReference type="Proteomes" id="UP001596201">
    <property type="component" value="Unassembled WGS sequence"/>
</dbReference>
<dbReference type="RefSeq" id="WP_227230516.1">
    <property type="nucleotide sequence ID" value="NZ_JAJCVJ010000002.1"/>
</dbReference>
<dbReference type="AlphaFoldDB" id="A0ABD5RE66"/>
<sequence>MTLDPTAVSGIASLAQEIAASVDDSDHDDVAATVWSTYLDPLYADGRSVLEPLAEQSLNAVGIEDASLHDPAFETSHAIDSGTINPTTFKNGVVIDVAQAAMGTCPSDLDVHRSRSVVATVHTKDAGRHETDWEEYDPGYGRMTVNKAPRVNAYAERIVHALSLYYAESEHALQHADDVDDLLVLDGPLYPKQIFNWKARESELRTVTEESQPRAIVQNYVDLVERFVEREVPLLGFVKNPISKFVTKTLTEESRKDDRRVPDPPWVDDTAMFVRLLERHDSAGERHRDDLTFTSWFVSRGGADETLASDRNPFDVDRSLSPEQYEVTFFVVYDPRDDLLFKIEAPRAFTDDAETREALTNYVLSEVALNRGPPTAVNKADELARISNEERQALKELFERDFDSEIRATYDDVRWAAEDL</sequence>